<dbReference type="Pfam" id="PF25509">
    <property type="entry name" value="DUF7916"/>
    <property type="match status" value="1"/>
</dbReference>
<proteinExistence type="predicted"/>
<evidence type="ECO:0000259" key="1">
    <source>
        <dbReference type="Pfam" id="PF25509"/>
    </source>
</evidence>
<feature type="domain" description="DUF7916" evidence="1">
    <location>
        <begin position="5"/>
        <end position="305"/>
    </location>
</feature>
<organism evidence="2 3">
    <name type="scientific">Parageobacillus galactosidasius</name>
    <dbReference type="NCBI Taxonomy" id="883812"/>
    <lineage>
        <taxon>Bacteria</taxon>
        <taxon>Bacillati</taxon>
        <taxon>Bacillota</taxon>
        <taxon>Bacilli</taxon>
        <taxon>Bacillales</taxon>
        <taxon>Anoxybacillaceae</taxon>
        <taxon>Parageobacillus</taxon>
    </lineage>
</organism>
<sequence length="305" mass="32771">MKRLLDCSASDFRKMTGKQLKQSIQASEGRVIVAEVIGAFAPLYPAVTNAELAAAFGADLLLLNMFDVFQPVVNGLDTNEPNQMVERLKQLTGRPIGVNLEPIDPNAKQLENFASLPKGRMATEESLQEAKRLGFDFICLTGNPKTGVTNNEIVKAIETARSVLGEDGLIIAGKMHAAGVANETGEGIVSEEVVVRFIRAGADVVLMPAPGTVPGVTLDKTEQLVRVAHEHGALVMLTIGTSQEGADENTIRQIALASKMAGADLYHIGDAGYHGIAIPENIMTYSIAIRGKRHTYIRMARSPLR</sequence>
<dbReference type="AlphaFoldDB" id="A0A226QI38"/>
<dbReference type="RefSeq" id="WP_089097874.1">
    <property type="nucleotide sequence ID" value="NZ_NDYL01000002.1"/>
</dbReference>
<evidence type="ECO:0000313" key="3">
    <source>
        <dbReference type="Proteomes" id="UP000198394"/>
    </source>
</evidence>
<protein>
    <submittedName>
        <fullName evidence="2">PEP phosphonomutase</fullName>
    </submittedName>
</protein>
<comment type="caution">
    <text evidence="2">The sequence shown here is derived from an EMBL/GenBank/DDBJ whole genome shotgun (WGS) entry which is preliminary data.</text>
</comment>
<dbReference type="SUPFAM" id="SSF51412">
    <property type="entry name" value="Inosine monophosphate dehydrogenase (IMPDH)"/>
    <property type="match status" value="1"/>
</dbReference>
<gene>
    <name evidence="2" type="ORF">B9L23_13730</name>
</gene>
<dbReference type="EMBL" id="NDYL01000002">
    <property type="protein sequence ID" value="OXB92263.1"/>
    <property type="molecule type" value="Genomic_DNA"/>
</dbReference>
<dbReference type="Proteomes" id="UP000198394">
    <property type="component" value="Unassembled WGS sequence"/>
</dbReference>
<reference evidence="2 3" key="1">
    <citation type="submission" date="2017-04" db="EMBL/GenBank/DDBJ databases">
        <title>The genome sequence of Parageobacillus galactosidasius DSM 18751.</title>
        <authorList>
            <person name="Ramaloko W.T."/>
            <person name="Koen N."/>
            <person name="Polliack S."/>
            <person name="Aliyu H."/>
            <person name="Lebre P."/>
            <person name="Mohr T."/>
            <person name="Oswald F."/>
            <person name="Zwick M."/>
            <person name="Neumann A."/>
            <person name="Syldatk C."/>
            <person name="Cowan D."/>
            <person name="De Maayer P."/>
        </authorList>
    </citation>
    <scope>NUCLEOTIDE SEQUENCE [LARGE SCALE GENOMIC DNA]</scope>
    <source>
        <strain evidence="2 3">DSM 18751</strain>
    </source>
</reference>
<name>A0A226QI38_9BACL</name>
<keyword evidence="3" id="KW-1185">Reference proteome</keyword>
<dbReference type="InterPro" id="IPR057238">
    <property type="entry name" value="DUF7916"/>
</dbReference>
<accession>A0A226QI38</accession>
<evidence type="ECO:0000313" key="2">
    <source>
        <dbReference type="EMBL" id="OXB92263.1"/>
    </source>
</evidence>